<gene>
    <name evidence="1" type="ORF">VZ94_15825</name>
</gene>
<dbReference type="EMBL" id="LAJX01000178">
    <property type="protein sequence ID" value="KJV05753.1"/>
    <property type="molecule type" value="Genomic_DNA"/>
</dbReference>
<organism evidence="1 2">
    <name type="scientific">Methylocucumis oryzae</name>
    <dbReference type="NCBI Taxonomy" id="1632867"/>
    <lineage>
        <taxon>Bacteria</taxon>
        <taxon>Pseudomonadati</taxon>
        <taxon>Pseudomonadota</taxon>
        <taxon>Gammaproteobacteria</taxon>
        <taxon>Methylococcales</taxon>
        <taxon>Methylococcaceae</taxon>
        <taxon>Methylocucumis</taxon>
    </lineage>
</organism>
<reference evidence="1 2" key="2">
    <citation type="journal article" date="2016" name="Microb. Ecol.">
        <title>Genome Characteristics of a Novel Type I Methanotroph (Sn10-6) Isolated from a Flooded Indian Rice Field.</title>
        <authorList>
            <person name="Rahalkar M.C."/>
            <person name="Pandit P.S."/>
            <person name="Dhakephalkar P.K."/>
            <person name="Pore S."/>
            <person name="Arora P."/>
            <person name="Kapse N."/>
        </authorList>
    </citation>
    <scope>NUCLEOTIDE SEQUENCE [LARGE SCALE GENOMIC DNA]</scope>
    <source>
        <strain evidence="1 2">Sn10-6</strain>
    </source>
</reference>
<proteinExistence type="predicted"/>
<accession>A0A0F3IGU1</accession>
<protein>
    <recommendedName>
        <fullName evidence="3">Phospholipase D-like domain-containing protein</fullName>
    </recommendedName>
</protein>
<comment type="caution">
    <text evidence="1">The sequence shown here is derived from an EMBL/GenBank/DDBJ whole genome shotgun (WGS) entry which is preliminary data.</text>
</comment>
<dbReference type="RefSeq" id="WP_045779971.1">
    <property type="nucleotide sequence ID" value="NZ_LAJX01000178.1"/>
</dbReference>
<evidence type="ECO:0000313" key="1">
    <source>
        <dbReference type="EMBL" id="KJV05753.1"/>
    </source>
</evidence>
<dbReference type="Proteomes" id="UP000033684">
    <property type="component" value="Unassembled WGS sequence"/>
</dbReference>
<reference evidence="2" key="1">
    <citation type="submission" date="2015-03" db="EMBL/GenBank/DDBJ databases">
        <title>Draft genome sequence of a novel methanotroph (Sn10-6) isolated from flooded ricefield rhizosphere in India.</title>
        <authorList>
            <person name="Pandit P.S."/>
            <person name="Pore S.D."/>
            <person name="Arora P."/>
            <person name="Kapse N.G."/>
            <person name="Dhakephalkar P.K."/>
            <person name="Rahalkar M.C."/>
        </authorList>
    </citation>
    <scope>NUCLEOTIDE SEQUENCE [LARGE SCALE GENOMIC DNA]</scope>
    <source>
        <strain evidence="2">Sn10-6</strain>
    </source>
</reference>
<evidence type="ECO:0000313" key="2">
    <source>
        <dbReference type="Proteomes" id="UP000033684"/>
    </source>
</evidence>
<keyword evidence="2" id="KW-1185">Reference proteome</keyword>
<sequence length="141" mass="15979">MKIYLILHKFIKTLTPAEKLIIIDPYFYTKDGLADATITLTEIITPILDQIDHITVVYNKGNSYSQEYIKQAINAKAGREIHFNNIKSSKFHDRFWINPITKTGIVIGTSLNGIGKKIALIDRISPSDVETLLENVNSLYL</sequence>
<evidence type="ECO:0008006" key="3">
    <source>
        <dbReference type="Google" id="ProtNLM"/>
    </source>
</evidence>
<dbReference type="OrthoDB" id="7063626at2"/>
<name>A0A0F3IGU1_9GAMM</name>
<dbReference type="AlphaFoldDB" id="A0A0F3IGU1"/>